<dbReference type="GO" id="GO:0071973">
    <property type="term" value="P:bacterial-type flagellum-dependent cell motility"/>
    <property type="evidence" value="ECO:0007669"/>
    <property type="project" value="InterPro"/>
</dbReference>
<keyword evidence="10" id="KW-0997">Cell inner membrane</keyword>
<reference evidence="11" key="1">
    <citation type="submission" date="2014-06" db="EMBL/GenBank/DDBJ databases">
        <authorList>
            <person name="Urmite Genomes Urmite Genomes"/>
        </authorList>
    </citation>
    <scope>NUCLEOTIDE SEQUENCE</scope>
</reference>
<dbReference type="EMBL" id="LK931336">
    <property type="protein sequence ID" value="CDZ84522.1"/>
    <property type="molecule type" value="Genomic_DNA"/>
</dbReference>
<keyword evidence="9 10" id="KW-0472">Membrane</keyword>
<accession>A0A078LGV2</accession>
<reference evidence="13" key="4">
    <citation type="submission" date="2018-10" db="EMBL/GenBank/DDBJ databases">
        <title>FDA dAtabase for Regulatory Grade micrObial Sequences (FDA-ARGOS): Supporting development and validation of Infectious Disease Dx tests.</title>
        <authorList>
            <person name="Campos J."/>
            <person name="Goldberg B."/>
            <person name="Tallon L.J."/>
            <person name="Sadzewicz L."/>
            <person name="Zhao X."/>
            <person name="Vavikolanu K."/>
            <person name="Mehta A."/>
            <person name="Aluvathingal J."/>
            <person name="Nadendla S."/>
            <person name="Geyer C."/>
            <person name="Nandy P."/>
            <person name="Yan Y."/>
            <person name="Sichtig H."/>
        </authorList>
    </citation>
    <scope>NUCLEOTIDE SEQUENCE</scope>
    <source>
        <strain evidence="13">FDAARGOS_526</strain>
    </source>
</reference>
<sequence length="156" mass="17036">MNAKTISFGLAIALVTALLTACLTVAGTWLLRADTASESNPLTSLFKSSTPQQVEFVEIKNILITLKGKGNAERYLMLELNLATMSAENARTAQDMIPAIRGATVNLFSEMDYDAVRALSVSNLHDKLKAAYAARFDSLKMDVPFDDVIISKMVFQ</sequence>
<evidence type="ECO:0000313" key="13">
    <source>
        <dbReference type="EMBL" id="RSC19415.1"/>
    </source>
</evidence>
<keyword evidence="7 10" id="KW-0283">Flagellar rotation</keyword>
<evidence type="ECO:0000313" key="14">
    <source>
        <dbReference type="EMBL" id="SQB21826.1"/>
    </source>
</evidence>
<evidence type="ECO:0000313" key="16">
    <source>
        <dbReference type="Proteomes" id="UP000251584"/>
    </source>
</evidence>
<dbReference type="GeneID" id="45136690"/>
<gene>
    <name evidence="11" type="primary">lafF</name>
    <name evidence="11" type="ORF">BN1086_02677</name>
    <name evidence="13" type="ORF">EGS84_21930</name>
    <name evidence="12" type="ORF">I5687_09030</name>
    <name evidence="14" type="ORF">NCTC10786_01048</name>
    <name evidence="15" type="ORF">NCTC11075_04469</name>
</gene>
<comment type="function">
    <text evidence="1 10">Controls the rotational direction of flagella during chemotaxis.</text>
</comment>
<evidence type="ECO:0000256" key="4">
    <source>
        <dbReference type="ARBA" id="ARBA00022475"/>
    </source>
</evidence>
<dbReference type="PROSITE" id="PS51257">
    <property type="entry name" value="PROKAR_LIPOPROTEIN"/>
    <property type="match status" value="1"/>
</dbReference>
<evidence type="ECO:0000256" key="10">
    <source>
        <dbReference type="RuleBase" id="RU364125"/>
    </source>
</evidence>
<keyword evidence="4" id="KW-1003">Cell membrane</keyword>
<evidence type="ECO:0000256" key="5">
    <source>
        <dbReference type="ARBA" id="ARBA00022500"/>
    </source>
</evidence>
<comment type="subcellular location">
    <subcellularLocation>
        <location evidence="10">Cell inner membrane</location>
    </subcellularLocation>
    <subcellularLocation>
        <location evidence="2">Cell membrane</location>
        <topology evidence="2">Single-pass membrane protein</topology>
    </subcellularLocation>
</comment>
<keyword evidence="11" id="KW-0282">Flagellum</keyword>
<evidence type="ECO:0000313" key="17">
    <source>
        <dbReference type="Proteomes" id="UP000270272"/>
    </source>
</evidence>
<dbReference type="Proteomes" id="UP000807555">
    <property type="component" value="Unassembled WGS sequence"/>
</dbReference>
<dbReference type="RefSeq" id="WP_012133676.1">
    <property type="nucleotide sequence ID" value="NZ_ABTEQQ020000001.1"/>
</dbReference>
<evidence type="ECO:0000313" key="18">
    <source>
        <dbReference type="Proteomes" id="UP000282299"/>
    </source>
</evidence>
<dbReference type="EMBL" id="LR134204">
    <property type="protein sequence ID" value="VEB93575.1"/>
    <property type="molecule type" value="Genomic_DNA"/>
</dbReference>
<comment type="similarity">
    <text evidence="3 10">Belongs to the FliL family.</text>
</comment>
<reference evidence="14 16" key="2">
    <citation type="submission" date="2018-06" db="EMBL/GenBank/DDBJ databases">
        <authorList>
            <consortium name="Pathogen Informatics"/>
            <person name="Doyle S."/>
        </authorList>
    </citation>
    <scope>NUCLEOTIDE SEQUENCE [LARGE SCALE GENOMIC DNA]</scope>
    <source>
        <strain evidence="14 16">NCTC10786</strain>
    </source>
</reference>
<dbReference type="Proteomes" id="UP000270272">
    <property type="component" value="Chromosome"/>
</dbReference>
<dbReference type="GO" id="GO:0006935">
    <property type="term" value="P:chemotaxis"/>
    <property type="evidence" value="ECO:0007669"/>
    <property type="project" value="UniProtKB-KW"/>
</dbReference>
<evidence type="ECO:0000256" key="6">
    <source>
        <dbReference type="ARBA" id="ARBA00022692"/>
    </source>
</evidence>
<organism evidence="11">
    <name type="scientific">Citrobacter koseri</name>
    <name type="common">Citrobacter diversus</name>
    <dbReference type="NCBI Taxonomy" id="545"/>
    <lineage>
        <taxon>Bacteria</taxon>
        <taxon>Pseudomonadati</taxon>
        <taxon>Pseudomonadota</taxon>
        <taxon>Gammaproteobacteria</taxon>
        <taxon>Enterobacterales</taxon>
        <taxon>Enterobacteriaceae</taxon>
        <taxon>Citrobacter</taxon>
    </lineage>
</organism>
<protein>
    <recommendedName>
        <fullName evidence="10">Flagellar protein FliL</fullName>
    </recommendedName>
</protein>
<dbReference type="AlphaFoldDB" id="A0A078LGV2"/>
<evidence type="ECO:0000256" key="3">
    <source>
        <dbReference type="ARBA" id="ARBA00008281"/>
    </source>
</evidence>
<dbReference type="Proteomes" id="UP000251584">
    <property type="component" value="Unassembled WGS sequence"/>
</dbReference>
<dbReference type="EMBL" id="UAVY01000001">
    <property type="protein sequence ID" value="SQB21826.1"/>
    <property type="molecule type" value="Genomic_DNA"/>
</dbReference>
<evidence type="ECO:0000256" key="8">
    <source>
        <dbReference type="ARBA" id="ARBA00022989"/>
    </source>
</evidence>
<name>A0A078LGV2_CITKO</name>
<dbReference type="EMBL" id="JADVNV010000003">
    <property type="protein sequence ID" value="MBJ9868089.1"/>
    <property type="molecule type" value="Genomic_DNA"/>
</dbReference>
<dbReference type="InterPro" id="IPR005503">
    <property type="entry name" value="FliL"/>
</dbReference>
<dbReference type="OMA" id="EYRFFPI"/>
<proteinExistence type="inferred from homology"/>
<evidence type="ECO:0000313" key="12">
    <source>
        <dbReference type="EMBL" id="MBJ9868089.1"/>
    </source>
</evidence>
<evidence type="ECO:0000256" key="7">
    <source>
        <dbReference type="ARBA" id="ARBA00022779"/>
    </source>
</evidence>
<reference evidence="12" key="6">
    <citation type="submission" date="2020-11" db="EMBL/GenBank/DDBJ databases">
        <title>Enhanced detection system for hospital associated transmission using whole genome sequencing surveillance.</title>
        <authorList>
            <person name="Harrison L.H."/>
            <person name="Van Tyne D."/>
            <person name="Marsh J.W."/>
            <person name="Griffith M.P."/>
            <person name="Snyder D.J."/>
            <person name="Cooper V.S."/>
            <person name="Mustapha M."/>
        </authorList>
    </citation>
    <scope>NUCLEOTIDE SEQUENCE</scope>
    <source>
        <strain evidence="12">CB00014</strain>
    </source>
</reference>
<evidence type="ECO:0000256" key="2">
    <source>
        <dbReference type="ARBA" id="ARBA00004162"/>
    </source>
</evidence>
<evidence type="ECO:0000256" key="9">
    <source>
        <dbReference type="ARBA" id="ARBA00023136"/>
    </source>
</evidence>
<reference evidence="15 17" key="5">
    <citation type="submission" date="2018-12" db="EMBL/GenBank/DDBJ databases">
        <authorList>
            <consortium name="Pathogen Informatics"/>
        </authorList>
    </citation>
    <scope>NUCLEOTIDE SEQUENCE [LARGE SCALE GENOMIC DNA]</scope>
    <source>
        <strain evidence="15 17">NCTC11075</strain>
    </source>
</reference>
<keyword evidence="6" id="KW-0812">Transmembrane</keyword>
<keyword evidence="11" id="KW-0966">Cell projection</keyword>
<dbReference type="GO" id="GO:0009425">
    <property type="term" value="C:bacterial-type flagellum basal body"/>
    <property type="evidence" value="ECO:0007669"/>
    <property type="project" value="InterPro"/>
</dbReference>
<keyword evidence="8" id="KW-1133">Transmembrane helix</keyword>
<evidence type="ECO:0000313" key="15">
    <source>
        <dbReference type="EMBL" id="VEB93575.1"/>
    </source>
</evidence>
<keyword evidence="5 10" id="KW-0145">Chemotaxis</keyword>
<evidence type="ECO:0000256" key="1">
    <source>
        <dbReference type="ARBA" id="ARBA00002254"/>
    </source>
</evidence>
<evidence type="ECO:0000313" key="11">
    <source>
        <dbReference type="EMBL" id="CDZ84522.1"/>
    </source>
</evidence>
<dbReference type="Proteomes" id="UP000282299">
    <property type="component" value="Unassembled WGS sequence"/>
</dbReference>
<dbReference type="EMBL" id="RKIT01000002">
    <property type="protein sequence ID" value="RSC19415.1"/>
    <property type="molecule type" value="Genomic_DNA"/>
</dbReference>
<dbReference type="PATRIC" id="fig|545.11.peg.1106"/>
<dbReference type="GO" id="GO:0005886">
    <property type="term" value="C:plasma membrane"/>
    <property type="evidence" value="ECO:0007669"/>
    <property type="project" value="UniProtKB-SubCell"/>
</dbReference>
<reference evidence="18" key="3">
    <citation type="submission" date="2018-10" db="EMBL/GenBank/DDBJ databases">
        <title>FDA dAtabase for Regulatory Grade micrObial Sequences (FDA-ARGOS): Supporting development and validation of Infectious Disease Dx tests.</title>
        <authorList>
            <person name="Goldberg B."/>
            <person name="Campos J."/>
            <person name="Tallon L."/>
            <person name="Sadzewicz L."/>
            <person name="Zhao X."/>
            <person name="Vavikolanu K."/>
            <person name="Mehta A."/>
            <person name="Aluvathingal J."/>
            <person name="Nadendla S."/>
            <person name="Geyer C."/>
            <person name="Nandy P."/>
            <person name="Yan Y."/>
            <person name="Sichtig H."/>
        </authorList>
    </citation>
    <scope>NUCLEOTIDE SEQUENCE [LARGE SCALE GENOMIC DNA]</scope>
    <source>
        <strain evidence="18">FDAARGOS_526</strain>
    </source>
</reference>
<dbReference type="Pfam" id="PF03748">
    <property type="entry name" value="FliL"/>
    <property type="match status" value="1"/>
</dbReference>
<keyword evidence="11" id="KW-0969">Cilium</keyword>